<dbReference type="PANTHER" id="PTHR47505:SF1">
    <property type="entry name" value="DNA UTILIZATION PROTEIN YHGH"/>
    <property type="match status" value="1"/>
</dbReference>
<dbReference type="InterPro" id="IPR000836">
    <property type="entry name" value="PRTase_dom"/>
</dbReference>
<dbReference type="InterPro" id="IPR051910">
    <property type="entry name" value="ComF/GntX_DNA_util-trans"/>
</dbReference>
<protein>
    <submittedName>
        <fullName evidence="3">DNA utilization protein GntX</fullName>
    </submittedName>
</protein>
<organism evidence="3 4">
    <name type="scientific">Klebsiella pneumoniae subsp. pneumoniae</name>
    <dbReference type="NCBI Taxonomy" id="72407"/>
    <lineage>
        <taxon>Bacteria</taxon>
        <taxon>Pseudomonadati</taxon>
        <taxon>Pseudomonadota</taxon>
        <taxon>Gammaproteobacteria</taxon>
        <taxon>Enterobacterales</taxon>
        <taxon>Enterobacteriaceae</taxon>
        <taxon>Klebsiella/Raoultella group</taxon>
        <taxon>Klebsiella</taxon>
        <taxon>Klebsiella pneumoniae complex</taxon>
    </lineage>
</organism>
<dbReference type="PANTHER" id="PTHR47505">
    <property type="entry name" value="DNA UTILIZATION PROTEIN YHGH"/>
    <property type="match status" value="1"/>
</dbReference>
<evidence type="ECO:0000256" key="1">
    <source>
        <dbReference type="ARBA" id="ARBA00008007"/>
    </source>
</evidence>
<feature type="chain" id="PRO_5031403948" evidence="2">
    <location>
        <begin position="28"/>
        <end position="223"/>
    </location>
</feature>
<evidence type="ECO:0000256" key="2">
    <source>
        <dbReference type="SAM" id="SignalP"/>
    </source>
</evidence>
<feature type="signal peptide" evidence="2">
    <location>
        <begin position="1"/>
        <end position="27"/>
    </location>
</feature>
<evidence type="ECO:0000313" key="3">
    <source>
        <dbReference type="EMBL" id="QPG07322.1"/>
    </source>
</evidence>
<evidence type="ECO:0000313" key="4">
    <source>
        <dbReference type="Proteomes" id="UP000594592"/>
    </source>
</evidence>
<comment type="similarity">
    <text evidence="1">Belongs to the ComF/GntX family.</text>
</comment>
<dbReference type="Proteomes" id="UP000594592">
    <property type="component" value="Chromosome"/>
</dbReference>
<reference evidence="3 4" key="1">
    <citation type="submission" date="2020-11" db="EMBL/GenBank/DDBJ databases">
        <title>Whole Genome sequence of MDR strain of Klebsiella pneumoniae K219 isolated from sputum.</title>
        <authorList>
            <person name="Aditi B.P."/>
            <person name="Mahalakshmi K."/>
            <person name="Naveen Kumar V."/>
        </authorList>
    </citation>
    <scope>NUCLEOTIDE SEQUENCE [LARGE SCALE GENOMIC DNA]</scope>
    <source>
        <strain evidence="3 4">K219</strain>
    </source>
</reference>
<gene>
    <name evidence="3" type="ORF">IUJ34_14650</name>
</gene>
<proteinExistence type="inferred from homology"/>
<keyword evidence="2" id="KW-0732">Signal</keyword>
<name>A0A7S9E0P9_KLEPN</name>
<dbReference type="Gene3D" id="3.40.50.2020">
    <property type="match status" value="1"/>
</dbReference>
<dbReference type="EMBL" id="CP064820">
    <property type="protein sequence ID" value="QPG07322.1"/>
    <property type="molecule type" value="Genomic_DNA"/>
</dbReference>
<accession>A0A7S9E0P9</accession>
<dbReference type="CDD" id="cd06223">
    <property type="entry name" value="PRTases_typeI"/>
    <property type="match status" value="1"/>
</dbReference>
<sequence>MLTAHSLCWLCQMPLAVARWGSAPAAAAPCSPVPALPAVRPAGGGIPSPCGRCLQKPPPRHRLVAVNDYRPPLSGLVQQLKFHHRPELGPALARLLLQRLLQRDDLPPVDALVGVPLWHRRRWRRGYNQCDELCRPLARWRGCVWHREGLTRQRAGAVQHSLNARQRRQNLKNAFQLEFAVQGLHIALVDDVVTTGSTVAEISRLLLRNGAATVQVWCLCRTL</sequence>
<dbReference type="SUPFAM" id="SSF53271">
    <property type="entry name" value="PRTase-like"/>
    <property type="match status" value="1"/>
</dbReference>
<dbReference type="InterPro" id="IPR029057">
    <property type="entry name" value="PRTase-like"/>
</dbReference>
<dbReference type="AlphaFoldDB" id="A0A7S9E0P9"/>